<evidence type="ECO:0000313" key="4">
    <source>
        <dbReference type="Proteomes" id="UP000199515"/>
    </source>
</evidence>
<accession>A0A1H3SCA0</accession>
<dbReference type="EMBL" id="FNON01000013">
    <property type="protein sequence ID" value="SDZ35320.1"/>
    <property type="molecule type" value="Genomic_DNA"/>
</dbReference>
<evidence type="ECO:0000259" key="2">
    <source>
        <dbReference type="Pfam" id="PF00793"/>
    </source>
</evidence>
<dbReference type="GO" id="GO:0009073">
    <property type="term" value="P:aromatic amino acid family biosynthetic process"/>
    <property type="evidence" value="ECO:0007669"/>
    <property type="project" value="InterPro"/>
</dbReference>
<feature type="domain" description="DAHP synthetase I/KDSA" evidence="2">
    <location>
        <begin position="11"/>
        <end position="246"/>
    </location>
</feature>
<dbReference type="GO" id="GO:0016740">
    <property type="term" value="F:transferase activity"/>
    <property type="evidence" value="ECO:0007669"/>
    <property type="project" value="UniProtKB-KW"/>
</dbReference>
<dbReference type="PANTHER" id="PTHR43018:SF1">
    <property type="entry name" value="PROTEIN AROA(G)"/>
    <property type="match status" value="1"/>
</dbReference>
<dbReference type="RefSeq" id="WP_176969011.1">
    <property type="nucleotide sequence ID" value="NZ_FNON01000013.1"/>
</dbReference>
<organism evidence="3 4">
    <name type="scientific">Amycolatopsis xylanica</name>
    <dbReference type="NCBI Taxonomy" id="589385"/>
    <lineage>
        <taxon>Bacteria</taxon>
        <taxon>Bacillati</taxon>
        <taxon>Actinomycetota</taxon>
        <taxon>Actinomycetes</taxon>
        <taxon>Pseudonocardiales</taxon>
        <taxon>Pseudonocardiaceae</taxon>
        <taxon>Amycolatopsis</taxon>
    </lineage>
</organism>
<protein>
    <submittedName>
        <fullName evidence="3">3-deoxy-D-arabinoheptulosonate-7-phosphate synthase</fullName>
    </submittedName>
</protein>
<dbReference type="Pfam" id="PF00793">
    <property type="entry name" value="DAHP_synth_1"/>
    <property type="match status" value="1"/>
</dbReference>
<dbReference type="PANTHER" id="PTHR43018">
    <property type="entry name" value="PHOSPHO-2-DEHYDRO-3-DEOXYHEPTONATE ALDOLASE"/>
    <property type="match status" value="1"/>
</dbReference>
<dbReference type="InterPro" id="IPR013785">
    <property type="entry name" value="Aldolase_TIM"/>
</dbReference>
<dbReference type="InterPro" id="IPR006218">
    <property type="entry name" value="DAHP1/KDSA"/>
</dbReference>
<proteinExistence type="predicted"/>
<sequence>MNVTIGAAVFGSGAAPVISGPCSVEPDYVRHAQAAADAGADVLRGCVFKPRSGPDRFQGMGLEAIPLLDEARARTGLPILSEPLDSADVEALIGHVDAFLIGARSMRNARLLQAVGAAGLPVVLKRSFAATYDEWLGSADYIRAEGNPNVILCERGIRTFITETRNTLDIAAVPVLRTKTELPVIIDPSHAAGRRDWVLPLALAGVAVGADGLVVESHPVPDESWTDCDQAIDSAALRHLIETVKAMRVVSPLTPAPVEVVV</sequence>
<name>A0A1H3SCA0_9PSEU</name>
<dbReference type="InterPro" id="IPR006268">
    <property type="entry name" value="DAHP_syn_2"/>
</dbReference>
<reference evidence="3 4" key="1">
    <citation type="submission" date="2016-10" db="EMBL/GenBank/DDBJ databases">
        <authorList>
            <person name="de Groot N.N."/>
        </authorList>
    </citation>
    <scope>NUCLEOTIDE SEQUENCE [LARGE SCALE GENOMIC DNA]</scope>
    <source>
        <strain evidence="3 4">CPCC 202699</strain>
    </source>
</reference>
<dbReference type="STRING" id="589385.SAMN05421504_113100"/>
<keyword evidence="4" id="KW-1185">Reference proteome</keyword>
<dbReference type="Proteomes" id="UP000199515">
    <property type="component" value="Unassembled WGS sequence"/>
</dbReference>
<dbReference type="NCBIfam" id="TIGR01361">
    <property type="entry name" value="DAHP_synth_Bsub"/>
    <property type="match status" value="1"/>
</dbReference>
<keyword evidence="1" id="KW-0808">Transferase</keyword>
<dbReference type="InterPro" id="IPR052899">
    <property type="entry name" value="Class-I_DAHP_synthase"/>
</dbReference>
<dbReference type="SUPFAM" id="SSF51569">
    <property type="entry name" value="Aldolase"/>
    <property type="match status" value="1"/>
</dbReference>
<gene>
    <name evidence="3" type="ORF">SAMN05421504_113100</name>
</gene>
<dbReference type="AlphaFoldDB" id="A0A1H3SCA0"/>
<dbReference type="GO" id="GO:0016832">
    <property type="term" value="F:aldehyde-lyase activity"/>
    <property type="evidence" value="ECO:0007669"/>
    <property type="project" value="InterPro"/>
</dbReference>
<evidence type="ECO:0000313" key="3">
    <source>
        <dbReference type="EMBL" id="SDZ35320.1"/>
    </source>
</evidence>
<dbReference type="Gene3D" id="3.20.20.70">
    <property type="entry name" value="Aldolase class I"/>
    <property type="match status" value="1"/>
</dbReference>
<evidence type="ECO:0000256" key="1">
    <source>
        <dbReference type="ARBA" id="ARBA00022679"/>
    </source>
</evidence>